<dbReference type="InterPro" id="IPR012338">
    <property type="entry name" value="Beta-lactam/transpept-like"/>
</dbReference>
<keyword evidence="3" id="KW-0378">Hydrolase</keyword>
<evidence type="ECO:0000313" key="3">
    <source>
        <dbReference type="EMBL" id="MCM8748721.1"/>
    </source>
</evidence>
<dbReference type="GO" id="GO:0008800">
    <property type="term" value="F:beta-lactamase activity"/>
    <property type="evidence" value="ECO:0007669"/>
    <property type="project" value="UniProtKB-EC"/>
</dbReference>
<gene>
    <name evidence="3" type="ORF">NET02_06145</name>
</gene>
<dbReference type="InterPro" id="IPR045155">
    <property type="entry name" value="Beta-lactam_cat"/>
</dbReference>
<dbReference type="Pfam" id="PF13354">
    <property type="entry name" value="Beta-lactamase2"/>
    <property type="match status" value="1"/>
</dbReference>
<evidence type="ECO:0000259" key="2">
    <source>
        <dbReference type="Pfam" id="PF13354"/>
    </source>
</evidence>
<dbReference type="InterPro" id="IPR000871">
    <property type="entry name" value="Beta-lactam_class-A"/>
</dbReference>
<sequence>MAVAFAELAREFDGVLGVAARRLDTGEELAFNADEVFPTASAFKTVLLYVLYRQADAGHIDLAQRLTLRAEQRVPGSGVLQDLEPGATLTLKDIATLMITVSDNMATDLIYDLVGRAAVAETLRELGMSHTSLPLDTWEILAGLHDLDPDDPSLTYETLKARLASRLAPLDCRAARETPDNNVTTPRDMVRLYEAIERGEGLSPAARDAVLDILKRQKFRERIPALLPFGVQVAHKTGSIRGVRNDAGLVYAGDIVYAVALFTKRARNGYAATQLLARASLAVYEHFAGPVGEIEN</sequence>
<dbReference type="PANTHER" id="PTHR35333:SF4">
    <property type="entry name" value="SLR0121 PROTEIN"/>
    <property type="match status" value="1"/>
</dbReference>
<organism evidence="3 4">
    <name type="scientific">Thermalbibacter longus</name>
    <dbReference type="NCBI Taxonomy" id="2951981"/>
    <lineage>
        <taxon>Bacteria</taxon>
        <taxon>Pseudomonadati</taxon>
        <taxon>Thermomicrobiota</taxon>
        <taxon>Thermomicrobia</taxon>
        <taxon>Thermomicrobiales</taxon>
        <taxon>Thermomicrobiaceae</taxon>
        <taxon>Thermalbibacter</taxon>
    </lineage>
</organism>
<accession>A0AA41WAH5</accession>
<protein>
    <submittedName>
        <fullName evidence="3">Class A beta-lactamase-related serine hydrolase</fullName>
    </submittedName>
</protein>
<comment type="caution">
    <text evidence="3">The sequence shown here is derived from an EMBL/GenBank/DDBJ whole genome shotgun (WGS) entry which is preliminary data.</text>
</comment>
<dbReference type="GO" id="GO:0046677">
    <property type="term" value="P:response to antibiotic"/>
    <property type="evidence" value="ECO:0007669"/>
    <property type="project" value="InterPro"/>
</dbReference>
<name>A0AA41WAH5_9BACT</name>
<dbReference type="SUPFAM" id="SSF56601">
    <property type="entry name" value="beta-lactamase/transpeptidase-like"/>
    <property type="match status" value="1"/>
</dbReference>
<dbReference type="PRINTS" id="PR00118">
    <property type="entry name" value="BLACTAMASEA"/>
</dbReference>
<dbReference type="PANTHER" id="PTHR35333">
    <property type="entry name" value="BETA-LACTAMASE"/>
    <property type="match status" value="1"/>
</dbReference>
<reference evidence="3" key="1">
    <citation type="submission" date="2022-06" db="EMBL/GenBank/DDBJ databases">
        <title>CFH 74404 Thermomicrobiaceae sp.</title>
        <authorList>
            <person name="Ming H."/>
            <person name="Li W.-J."/>
            <person name="Zhao Z."/>
        </authorList>
    </citation>
    <scope>NUCLEOTIDE SEQUENCE</scope>
    <source>
        <strain evidence="3">CFH 74404</strain>
    </source>
</reference>
<proteinExistence type="predicted"/>
<comment type="catalytic activity">
    <reaction evidence="1">
        <text>a beta-lactam + H2O = a substituted beta-amino acid</text>
        <dbReference type="Rhea" id="RHEA:20401"/>
        <dbReference type="ChEBI" id="CHEBI:15377"/>
        <dbReference type="ChEBI" id="CHEBI:35627"/>
        <dbReference type="ChEBI" id="CHEBI:140347"/>
        <dbReference type="EC" id="3.5.2.6"/>
    </reaction>
</comment>
<keyword evidence="4" id="KW-1185">Reference proteome</keyword>
<feature type="domain" description="Beta-lactamase class A catalytic" evidence="2">
    <location>
        <begin position="17"/>
        <end position="263"/>
    </location>
</feature>
<dbReference type="RefSeq" id="WP_284056501.1">
    <property type="nucleotide sequence ID" value="NZ_JAMSLR010000003.1"/>
</dbReference>
<dbReference type="Proteomes" id="UP001165306">
    <property type="component" value="Unassembled WGS sequence"/>
</dbReference>
<dbReference type="AlphaFoldDB" id="A0AA41WAH5"/>
<evidence type="ECO:0000256" key="1">
    <source>
        <dbReference type="ARBA" id="ARBA00001526"/>
    </source>
</evidence>
<dbReference type="EMBL" id="JAMSLR010000003">
    <property type="protein sequence ID" value="MCM8748721.1"/>
    <property type="molecule type" value="Genomic_DNA"/>
</dbReference>
<dbReference type="Gene3D" id="3.40.710.10">
    <property type="entry name" value="DD-peptidase/beta-lactamase superfamily"/>
    <property type="match status" value="1"/>
</dbReference>
<dbReference type="GO" id="GO:0030655">
    <property type="term" value="P:beta-lactam antibiotic catabolic process"/>
    <property type="evidence" value="ECO:0007669"/>
    <property type="project" value="InterPro"/>
</dbReference>
<evidence type="ECO:0000313" key="4">
    <source>
        <dbReference type="Proteomes" id="UP001165306"/>
    </source>
</evidence>